<dbReference type="Gene3D" id="3.40.50.850">
    <property type="entry name" value="Isochorismatase-like"/>
    <property type="match status" value="1"/>
</dbReference>
<protein>
    <submittedName>
        <fullName evidence="3">Maleamate amidohydrolase</fullName>
        <ecNumber evidence="3">3.5.1.107</ecNumber>
    </submittedName>
</protein>
<name>A0A1Y5TPK4_9RHOB</name>
<feature type="domain" description="Isochorismatase-like" evidence="2">
    <location>
        <begin position="25"/>
        <end position="201"/>
    </location>
</feature>
<dbReference type="SUPFAM" id="SSF52499">
    <property type="entry name" value="Isochorismatase-like hydrolases"/>
    <property type="match status" value="1"/>
</dbReference>
<dbReference type="InterPro" id="IPR000868">
    <property type="entry name" value="Isochorismatase-like_dom"/>
</dbReference>
<dbReference type="EC" id="3.5.1.107" evidence="3"/>
<dbReference type="Pfam" id="PF00857">
    <property type="entry name" value="Isochorismatase"/>
    <property type="match status" value="1"/>
</dbReference>
<dbReference type="Proteomes" id="UP000193900">
    <property type="component" value="Unassembled WGS sequence"/>
</dbReference>
<evidence type="ECO:0000313" key="3">
    <source>
        <dbReference type="EMBL" id="SLN66976.1"/>
    </source>
</evidence>
<proteinExistence type="predicted"/>
<gene>
    <name evidence="3" type="primary">nicF_2</name>
    <name evidence="3" type="ORF">ROA7023_03197</name>
</gene>
<reference evidence="3 4" key="1">
    <citation type="submission" date="2017-03" db="EMBL/GenBank/DDBJ databases">
        <authorList>
            <person name="Afonso C.L."/>
            <person name="Miller P.J."/>
            <person name="Scott M.A."/>
            <person name="Spackman E."/>
            <person name="Goraichik I."/>
            <person name="Dimitrov K.M."/>
            <person name="Suarez D.L."/>
            <person name="Swayne D.E."/>
        </authorList>
    </citation>
    <scope>NUCLEOTIDE SEQUENCE [LARGE SCALE GENOMIC DNA]</scope>
    <source>
        <strain evidence="3 4">CECT 7023</strain>
    </source>
</reference>
<evidence type="ECO:0000259" key="2">
    <source>
        <dbReference type="Pfam" id="PF00857"/>
    </source>
</evidence>
<organism evidence="3 4">
    <name type="scientific">Roseisalinus antarcticus</name>
    <dbReference type="NCBI Taxonomy" id="254357"/>
    <lineage>
        <taxon>Bacteria</taxon>
        <taxon>Pseudomonadati</taxon>
        <taxon>Pseudomonadota</taxon>
        <taxon>Alphaproteobacteria</taxon>
        <taxon>Rhodobacterales</taxon>
        <taxon>Roseobacteraceae</taxon>
        <taxon>Roseisalinus</taxon>
    </lineage>
</organism>
<keyword evidence="4" id="KW-1185">Reference proteome</keyword>
<dbReference type="EMBL" id="FWFZ01000019">
    <property type="protein sequence ID" value="SLN66976.1"/>
    <property type="molecule type" value="Genomic_DNA"/>
</dbReference>
<keyword evidence="1 3" id="KW-0378">Hydrolase</keyword>
<dbReference type="PANTHER" id="PTHR43540">
    <property type="entry name" value="PEROXYUREIDOACRYLATE/UREIDOACRYLATE AMIDOHYDROLASE-RELATED"/>
    <property type="match status" value="1"/>
</dbReference>
<dbReference type="OrthoDB" id="7500697at2"/>
<dbReference type="AlphaFoldDB" id="A0A1Y5TPK4"/>
<dbReference type="RefSeq" id="WP_085879996.1">
    <property type="nucleotide sequence ID" value="NZ_FWFZ01000019.1"/>
</dbReference>
<sequence>MSEDLDTNYSRAGYHARQRWGTRPAVLMIDFAVAYFDEGSPLYGGEGCQTALDNAVRLAAGARAAGIPLIFTQVKYQPGGANGGAFYAKVPALACFDAGAETQKLASPLTYEAGDIVIEKQYPSGFFGTSLAATLHWLKVDTLLLAGVTTSGCVRATCIDSISHGLVTLVVEDAVGDRADGPHQANLYDMSAKYADLLTTDAALAYLKETSTGETT</sequence>
<evidence type="ECO:0000313" key="4">
    <source>
        <dbReference type="Proteomes" id="UP000193900"/>
    </source>
</evidence>
<dbReference type="InterPro" id="IPR050272">
    <property type="entry name" value="Isochorismatase-like_hydrls"/>
</dbReference>
<accession>A0A1Y5TPK4</accession>
<evidence type="ECO:0000256" key="1">
    <source>
        <dbReference type="ARBA" id="ARBA00022801"/>
    </source>
</evidence>
<dbReference type="GO" id="GO:0016787">
    <property type="term" value="F:hydrolase activity"/>
    <property type="evidence" value="ECO:0007669"/>
    <property type="project" value="UniProtKB-KW"/>
</dbReference>
<dbReference type="PANTHER" id="PTHR43540:SF1">
    <property type="entry name" value="ISOCHORISMATASE HYDROLASE"/>
    <property type="match status" value="1"/>
</dbReference>
<dbReference type="InterPro" id="IPR036380">
    <property type="entry name" value="Isochorismatase-like_sf"/>
</dbReference>